<name>A0ABD0LW90_9CAEN</name>
<dbReference type="AlphaFoldDB" id="A0ABD0LW90"/>
<evidence type="ECO:0000313" key="3">
    <source>
        <dbReference type="Proteomes" id="UP001519460"/>
    </source>
</evidence>
<evidence type="ECO:0000313" key="2">
    <source>
        <dbReference type="EMBL" id="KAK7503289.1"/>
    </source>
</evidence>
<organism evidence="2 3">
    <name type="scientific">Batillaria attramentaria</name>
    <dbReference type="NCBI Taxonomy" id="370345"/>
    <lineage>
        <taxon>Eukaryota</taxon>
        <taxon>Metazoa</taxon>
        <taxon>Spiralia</taxon>
        <taxon>Lophotrochozoa</taxon>
        <taxon>Mollusca</taxon>
        <taxon>Gastropoda</taxon>
        <taxon>Caenogastropoda</taxon>
        <taxon>Sorbeoconcha</taxon>
        <taxon>Cerithioidea</taxon>
        <taxon>Batillariidae</taxon>
        <taxon>Batillaria</taxon>
    </lineage>
</organism>
<reference evidence="2 3" key="1">
    <citation type="journal article" date="2023" name="Sci. Data">
        <title>Genome assembly of the Korean intertidal mud-creeper Batillaria attramentaria.</title>
        <authorList>
            <person name="Patra A.K."/>
            <person name="Ho P.T."/>
            <person name="Jun S."/>
            <person name="Lee S.J."/>
            <person name="Kim Y."/>
            <person name="Won Y.J."/>
        </authorList>
    </citation>
    <scope>NUCLEOTIDE SEQUENCE [LARGE SCALE GENOMIC DNA]</scope>
    <source>
        <strain evidence="2">Wonlab-2016</strain>
    </source>
</reference>
<proteinExistence type="predicted"/>
<feature type="region of interest" description="Disordered" evidence="1">
    <location>
        <begin position="1"/>
        <end position="22"/>
    </location>
</feature>
<feature type="region of interest" description="Disordered" evidence="1">
    <location>
        <begin position="88"/>
        <end position="107"/>
    </location>
</feature>
<protein>
    <submittedName>
        <fullName evidence="2">Uncharacterized protein</fullName>
    </submittedName>
</protein>
<gene>
    <name evidence="2" type="ORF">BaRGS_00005554</name>
</gene>
<comment type="caution">
    <text evidence="2">The sequence shown here is derived from an EMBL/GenBank/DDBJ whole genome shotgun (WGS) entry which is preliminary data.</text>
</comment>
<dbReference type="EMBL" id="JACVVK020000021">
    <property type="protein sequence ID" value="KAK7503289.1"/>
    <property type="molecule type" value="Genomic_DNA"/>
</dbReference>
<keyword evidence="3" id="KW-1185">Reference proteome</keyword>
<dbReference type="Proteomes" id="UP001519460">
    <property type="component" value="Unassembled WGS sequence"/>
</dbReference>
<accession>A0ABD0LW90</accession>
<evidence type="ECO:0000256" key="1">
    <source>
        <dbReference type="SAM" id="MobiDB-lite"/>
    </source>
</evidence>
<sequence>MKQARNGEGNDHHVRASKQGPLFRSPVISEMLSIDVTAGANRAASQESLLIDPVYSRGLALHMQRKIPANGPETLYIKPVGRQGKFASLGRDMQQGASKDPRSPTAEQMLDLWCQ</sequence>